<feature type="chain" id="PRO_5002984172" description="Transmembrane protein" evidence="1">
    <location>
        <begin position="26"/>
        <end position="185"/>
    </location>
</feature>
<dbReference type="eggNOG" id="ENOG5032YBM">
    <property type="taxonomic scope" value="Bacteria"/>
</dbReference>
<dbReference type="HOGENOM" id="CLU_093136_1_1_4"/>
<feature type="signal peptide" evidence="1">
    <location>
        <begin position="1"/>
        <end position="25"/>
    </location>
</feature>
<dbReference type="EMBL" id="CP001715">
    <property type="protein sequence ID" value="ACV36071.1"/>
    <property type="molecule type" value="Genomic_DNA"/>
</dbReference>
<evidence type="ECO:0000313" key="2">
    <source>
        <dbReference type="EMBL" id="ACV36071.1"/>
    </source>
</evidence>
<protein>
    <recommendedName>
        <fullName evidence="3">Transmembrane protein</fullName>
    </recommendedName>
</protein>
<dbReference type="STRING" id="522306.CAP2UW1_2790"/>
<evidence type="ECO:0000256" key="1">
    <source>
        <dbReference type="SAM" id="SignalP"/>
    </source>
</evidence>
<name>C7RTD8_ACCRE</name>
<gene>
    <name evidence="2" type="ordered locus">CAP2UW1_2790</name>
</gene>
<organism evidence="2">
    <name type="scientific">Accumulibacter regalis</name>
    <dbReference type="NCBI Taxonomy" id="522306"/>
    <lineage>
        <taxon>Bacteria</taxon>
        <taxon>Pseudomonadati</taxon>
        <taxon>Pseudomonadota</taxon>
        <taxon>Betaproteobacteria</taxon>
        <taxon>Candidatus Accumulibacter</taxon>
    </lineage>
</organism>
<reference evidence="2" key="2">
    <citation type="submission" date="2009-09" db="EMBL/GenBank/DDBJ databases">
        <title>Complete sequence of chromosome of Candidatus Accumulibacter phosphatis clade IIA str. UW-1.</title>
        <authorList>
            <consortium name="US DOE Joint Genome Institute"/>
            <person name="Martin H.G."/>
            <person name="Ivanova N."/>
            <person name="Kunin V."/>
            <person name="Warnecke F."/>
            <person name="Barry K."/>
            <person name="He S."/>
            <person name="Salamov A."/>
            <person name="Szeto E."/>
            <person name="Dalin E."/>
            <person name="Pangilinan J.L."/>
            <person name="Lapidus A."/>
            <person name="Lowry S."/>
            <person name="Kyrpides N.C."/>
            <person name="McMahon K.D."/>
            <person name="Hugenholtz P."/>
        </authorList>
    </citation>
    <scope>NUCLEOTIDE SEQUENCE [LARGE SCALE GENOMIC DNA]</scope>
    <source>
        <strain evidence="2">UW-1</strain>
    </source>
</reference>
<dbReference type="AlphaFoldDB" id="C7RTD8"/>
<sequence length="185" mass="19706" precursor="true">MNRSFRRLAALLAVLAGALAGPAAAQGVLSEAQAKAAFVLNFARYIEWPERSFATRDAPLLICLLGRDSLASALAALENRPVQSRLVSVHMVASVDEARPCHVLFIGASETRRLTLLLRSLAGQAVLTVSDADGFIDAGGAIGIVQGDGRLQFEVNRQTLEQAQLKASANLLKLARNLADFKGKN</sequence>
<keyword evidence="1" id="KW-0732">Signal</keyword>
<dbReference type="Pfam" id="PF13689">
    <property type="entry name" value="DUF4154"/>
    <property type="match status" value="1"/>
</dbReference>
<evidence type="ECO:0008006" key="3">
    <source>
        <dbReference type="Google" id="ProtNLM"/>
    </source>
</evidence>
<dbReference type="InterPro" id="IPR025293">
    <property type="entry name" value="YfiR/HmsC-like"/>
</dbReference>
<reference evidence="2" key="1">
    <citation type="submission" date="2009-08" db="EMBL/GenBank/DDBJ databases">
        <authorList>
            <consortium name="US DOE Joint Genome Institute"/>
            <person name="Lucas S."/>
            <person name="Copeland A."/>
            <person name="Lapidus A."/>
            <person name="Glavina del Rio T."/>
            <person name="Dalin E."/>
            <person name="Tice H."/>
            <person name="Bruce D."/>
            <person name="Barry K."/>
            <person name="Pitluck S."/>
            <person name="Lowry S."/>
            <person name="Larimer F."/>
            <person name="Land M."/>
            <person name="Hauser L."/>
            <person name="Kyrpides N."/>
            <person name="Ivanova N."/>
            <person name="McMahon K.D."/>
            <person name="Hugenholtz P."/>
        </authorList>
    </citation>
    <scope>NUCLEOTIDE SEQUENCE</scope>
    <source>
        <strain evidence="2">UW-1</strain>
    </source>
</reference>
<dbReference type="KEGG" id="app:CAP2UW1_2790"/>
<proteinExistence type="predicted"/>
<accession>C7RTD8</accession>